<evidence type="ECO:0000313" key="8">
    <source>
        <dbReference type="Proteomes" id="UP000283469"/>
    </source>
</evidence>
<dbReference type="AlphaFoldDB" id="A0A418YLJ0"/>
<keyword evidence="8" id="KW-1185">Reference proteome</keyword>
<dbReference type="RefSeq" id="WP_119750208.1">
    <property type="nucleotide sequence ID" value="NZ_QVRA01000038.1"/>
</dbReference>
<dbReference type="Pfam" id="PF09678">
    <property type="entry name" value="Caa3_CtaG"/>
    <property type="match status" value="1"/>
</dbReference>
<comment type="subcellular location">
    <subcellularLocation>
        <location evidence="1">Cell membrane</location>
        <topology evidence="1">Multi-pass membrane protein</topology>
    </subcellularLocation>
</comment>
<evidence type="ECO:0000256" key="6">
    <source>
        <dbReference type="SAM" id="Phobius"/>
    </source>
</evidence>
<accession>A0A418YLJ0</accession>
<evidence type="ECO:0000256" key="2">
    <source>
        <dbReference type="ARBA" id="ARBA00022475"/>
    </source>
</evidence>
<evidence type="ECO:0000256" key="3">
    <source>
        <dbReference type="ARBA" id="ARBA00022692"/>
    </source>
</evidence>
<evidence type="ECO:0000256" key="5">
    <source>
        <dbReference type="ARBA" id="ARBA00023136"/>
    </source>
</evidence>
<evidence type="ECO:0000313" key="7">
    <source>
        <dbReference type="EMBL" id="RJG51959.1"/>
    </source>
</evidence>
<keyword evidence="4 6" id="KW-1133">Transmembrane helix</keyword>
<dbReference type="EMBL" id="QVRA01000038">
    <property type="protein sequence ID" value="RJG51959.1"/>
    <property type="molecule type" value="Genomic_DNA"/>
</dbReference>
<evidence type="ECO:0000256" key="1">
    <source>
        <dbReference type="ARBA" id="ARBA00004651"/>
    </source>
</evidence>
<dbReference type="InterPro" id="IPR019108">
    <property type="entry name" value="Caa3_assmbl_CtaG-rel"/>
</dbReference>
<feature type="transmembrane region" description="Helical" evidence="6">
    <location>
        <begin position="90"/>
        <end position="108"/>
    </location>
</feature>
<keyword evidence="2" id="KW-1003">Cell membrane</keyword>
<gene>
    <name evidence="7" type="ORF">D0Z70_22400</name>
</gene>
<comment type="caution">
    <text evidence="7">The sequence shown here is derived from an EMBL/GenBank/DDBJ whole genome shotgun (WGS) entry which is preliminary data.</text>
</comment>
<proteinExistence type="predicted"/>
<feature type="transmembrane region" description="Helical" evidence="6">
    <location>
        <begin position="29"/>
        <end position="48"/>
    </location>
</feature>
<keyword evidence="3 6" id="KW-0812">Transmembrane</keyword>
<protein>
    <recommendedName>
        <fullName evidence="9">Cytochrome c oxidase assembly protein</fullName>
    </recommendedName>
</protein>
<feature type="transmembrane region" description="Helical" evidence="6">
    <location>
        <begin position="60"/>
        <end position="78"/>
    </location>
</feature>
<feature type="transmembrane region" description="Helical" evidence="6">
    <location>
        <begin position="120"/>
        <end position="142"/>
    </location>
</feature>
<keyword evidence="5 6" id="KW-0472">Membrane</keyword>
<reference evidence="7 8" key="1">
    <citation type="submission" date="2018-08" db="EMBL/GenBank/DDBJ databases">
        <title>Sphingobium sp. EO9.</title>
        <authorList>
            <person name="Park Y."/>
            <person name="Kim K.H."/>
            <person name="Jeon C.O."/>
        </authorList>
    </citation>
    <scope>NUCLEOTIDE SEQUENCE [LARGE SCALE GENOMIC DNA]</scope>
    <source>
        <strain evidence="7 8">EO9</strain>
    </source>
</reference>
<dbReference type="OrthoDB" id="259025at2"/>
<organism evidence="7 8">
    <name type="scientific">Sphingobium terrigena</name>
    <dbReference type="NCBI Taxonomy" id="2304063"/>
    <lineage>
        <taxon>Bacteria</taxon>
        <taxon>Pseudomonadati</taxon>
        <taxon>Pseudomonadota</taxon>
        <taxon>Alphaproteobacteria</taxon>
        <taxon>Sphingomonadales</taxon>
        <taxon>Sphingomonadaceae</taxon>
        <taxon>Sphingobium</taxon>
    </lineage>
</organism>
<sequence length="196" mass="20632">MRRACLFTGLALLPLGLIASDMGMTGHMVAHMTAVAVAAPLIAFGISGTRADPAMRLPHIVAPMAMMLVELATVWLWHLPTLRAAAHGSWMVMAIEQACFLVAGLLLWSSVLHAPQRIAGIGALLLTSMHMTLLGVLIGLSPRPLYVHHGTYFGLDVLADQQLGGVIMLVIGGASYMIGGLVLLAGLLKAREDAPA</sequence>
<evidence type="ECO:0008006" key="9">
    <source>
        <dbReference type="Google" id="ProtNLM"/>
    </source>
</evidence>
<feature type="transmembrane region" description="Helical" evidence="6">
    <location>
        <begin position="162"/>
        <end position="188"/>
    </location>
</feature>
<dbReference type="GO" id="GO:0005886">
    <property type="term" value="C:plasma membrane"/>
    <property type="evidence" value="ECO:0007669"/>
    <property type="project" value="UniProtKB-SubCell"/>
</dbReference>
<evidence type="ECO:0000256" key="4">
    <source>
        <dbReference type="ARBA" id="ARBA00022989"/>
    </source>
</evidence>
<name>A0A418YLJ0_9SPHN</name>
<dbReference type="Proteomes" id="UP000283469">
    <property type="component" value="Unassembled WGS sequence"/>
</dbReference>